<dbReference type="GO" id="GO:0016491">
    <property type="term" value="F:oxidoreductase activity"/>
    <property type="evidence" value="ECO:0007669"/>
    <property type="project" value="TreeGrafter"/>
</dbReference>
<dbReference type="Proteomes" id="UP000242999">
    <property type="component" value="Unassembled WGS sequence"/>
</dbReference>
<gene>
    <name evidence="2" type="ORF">SAMN05421831_11241</name>
</gene>
<accession>A0A1H6TV96</accession>
<dbReference type="PANTHER" id="PTHR43544">
    <property type="entry name" value="SHORT-CHAIN DEHYDROGENASE/REDUCTASE"/>
    <property type="match status" value="1"/>
</dbReference>
<proteinExistence type="predicted"/>
<feature type="transmembrane region" description="Helical" evidence="1">
    <location>
        <begin position="20"/>
        <end position="40"/>
    </location>
</feature>
<keyword evidence="1" id="KW-1133">Transmembrane helix</keyword>
<dbReference type="GO" id="GO:0005737">
    <property type="term" value="C:cytoplasm"/>
    <property type="evidence" value="ECO:0007669"/>
    <property type="project" value="TreeGrafter"/>
</dbReference>
<keyword evidence="3" id="KW-1185">Reference proteome</keyword>
<protein>
    <submittedName>
        <fullName evidence="2">NAD(P)-dependent dehydrogenase, short-chain alcohol dehydrogenase family</fullName>
    </submittedName>
</protein>
<dbReference type="SUPFAM" id="SSF51735">
    <property type="entry name" value="NAD(P)-binding Rossmann-fold domains"/>
    <property type="match status" value="1"/>
</dbReference>
<reference evidence="3" key="1">
    <citation type="submission" date="2016-10" db="EMBL/GenBank/DDBJ databases">
        <authorList>
            <person name="Varghese N."/>
            <person name="Submissions S."/>
        </authorList>
    </citation>
    <scope>NUCLEOTIDE SEQUENCE [LARGE SCALE GENOMIC DNA]</scope>
    <source>
        <strain evidence="3">DSM 7165</strain>
    </source>
</reference>
<evidence type="ECO:0000313" key="3">
    <source>
        <dbReference type="Proteomes" id="UP000242999"/>
    </source>
</evidence>
<dbReference type="AlphaFoldDB" id="A0A1H6TV96"/>
<name>A0A1H6TV96_9GAMM</name>
<dbReference type="EMBL" id="FNYH01000012">
    <property type="protein sequence ID" value="SEI83959.1"/>
    <property type="molecule type" value="Genomic_DNA"/>
</dbReference>
<keyword evidence="1" id="KW-0812">Transmembrane</keyword>
<evidence type="ECO:0000313" key="2">
    <source>
        <dbReference type="EMBL" id="SEI83959.1"/>
    </source>
</evidence>
<organism evidence="2 3">
    <name type="scientific">Allopseudospirillum japonicum</name>
    <dbReference type="NCBI Taxonomy" id="64971"/>
    <lineage>
        <taxon>Bacteria</taxon>
        <taxon>Pseudomonadati</taxon>
        <taxon>Pseudomonadota</taxon>
        <taxon>Gammaproteobacteria</taxon>
        <taxon>Oceanospirillales</taxon>
        <taxon>Oceanospirillaceae</taxon>
        <taxon>Allopseudospirillum</taxon>
    </lineage>
</organism>
<dbReference type="InterPro" id="IPR002347">
    <property type="entry name" value="SDR_fam"/>
</dbReference>
<dbReference type="PRINTS" id="PR00081">
    <property type="entry name" value="GDHRDH"/>
</dbReference>
<keyword evidence="1" id="KW-0472">Membrane</keyword>
<dbReference type="STRING" id="64971.SAMN05421831_11241"/>
<dbReference type="Pfam" id="PF00106">
    <property type="entry name" value="adh_short"/>
    <property type="match status" value="1"/>
</dbReference>
<sequence length="284" mass="31136">MGLGRRNQVFYQMAQEAAPLTLVIAGANGGLGYAFLHLLLGVTAAQRGIQNLPLPAETDTSLLPLLPPIRRIYALHRHPAPDLHTDAQTDPRIIPLQIDLSDDQALKQLHHHIEGPVHGIINATGLLHNTDFTPEKRLQEVQRETLEANFTANAINHILLIEALLPKLNRHGALLLASLSARVGSIEDNQLGGWYAYRASKAALNQLVRTTAIELKRLNPASICVALHPGTTDTSLSKPFQTRLAKDKLFSPEFAAGALLKVIAHLSPHESGRFFAWDGKQIPW</sequence>
<dbReference type="PANTHER" id="PTHR43544:SF12">
    <property type="entry name" value="NAD(P)-BINDING ROSSMANN-FOLD SUPERFAMILY PROTEIN"/>
    <property type="match status" value="1"/>
</dbReference>
<dbReference type="InterPro" id="IPR051468">
    <property type="entry name" value="Fungal_SecMetab_SDRs"/>
</dbReference>
<dbReference type="OrthoDB" id="9785826at2"/>
<dbReference type="InterPro" id="IPR036291">
    <property type="entry name" value="NAD(P)-bd_dom_sf"/>
</dbReference>
<dbReference type="Gene3D" id="3.40.50.720">
    <property type="entry name" value="NAD(P)-binding Rossmann-like Domain"/>
    <property type="match status" value="1"/>
</dbReference>
<dbReference type="RefSeq" id="WP_093311562.1">
    <property type="nucleotide sequence ID" value="NZ_FNYH01000012.1"/>
</dbReference>
<evidence type="ECO:0000256" key="1">
    <source>
        <dbReference type="SAM" id="Phobius"/>
    </source>
</evidence>